<keyword evidence="3" id="KW-0408">Iron</keyword>
<accession>A0A9X4H2Z5</accession>
<name>A0A9X4H2Z5_9FIRM</name>
<dbReference type="InterPro" id="IPR010327">
    <property type="entry name" value="FldB/FldC_alpha/beta"/>
</dbReference>
<evidence type="ECO:0000256" key="1">
    <source>
        <dbReference type="ARBA" id="ARBA00001966"/>
    </source>
</evidence>
<comment type="similarity">
    <text evidence="2">Belongs to the FldB/FldC dehydratase alpha/beta subunit family.</text>
</comment>
<dbReference type="GO" id="GO:0016836">
    <property type="term" value="F:hydro-lyase activity"/>
    <property type="evidence" value="ECO:0007669"/>
    <property type="project" value="UniProtKB-ARBA"/>
</dbReference>
<sequence length="373" mass="41887">MTKPMDEKRVGYFCAYTPLEVLNAAGVGHARLLKAGDSETVAAGELFTQSVFCDFSKSCIGGFAQGDPFYSAVDKLYNFHTCASMKRVTELIEGFVPVKLLNLPKLRDLESSRLFFRDEIFELKRDLFELIGHEISDSYIREQIVRYNILRKLIKNISELRKRDNPPISGKDFVEPARAFYYVPPEKLIDTHDKIYRALSAVSGAGSRPLRLMISGSIAADGDRRLLDILEGEMGARVVVEDHCAGLKPFYNTVKETGDPLLALADGYLDQAPCTRMKTLQDNVNFAGQLAQEYQVDGVLHVYLKFCSCYGITKKPFLNHFQSIDIPVLDLSSDYSGNDYGQIKTRIKAFIEVINARRSKKNGSNTICRRCTG</sequence>
<evidence type="ECO:0000313" key="5">
    <source>
        <dbReference type="Proteomes" id="UP001154312"/>
    </source>
</evidence>
<reference evidence="4" key="1">
    <citation type="submission" date="2022-02" db="EMBL/GenBank/DDBJ databases">
        <authorList>
            <person name="Leng L."/>
        </authorList>
    </citation>
    <scope>NUCLEOTIDE SEQUENCE</scope>
    <source>
        <strain evidence="4">JI</strain>
    </source>
</reference>
<comment type="cofactor">
    <cofactor evidence="1">
        <name>[4Fe-4S] cluster</name>
        <dbReference type="ChEBI" id="CHEBI:49883"/>
    </cofactor>
</comment>
<dbReference type="Gene3D" id="3.40.50.11890">
    <property type="match status" value="1"/>
</dbReference>
<evidence type="ECO:0000256" key="2">
    <source>
        <dbReference type="ARBA" id="ARBA00005806"/>
    </source>
</evidence>
<keyword evidence="5" id="KW-1185">Reference proteome</keyword>
<dbReference type="Pfam" id="PF06050">
    <property type="entry name" value="HGD-D"/>
    <property type="match status" value="1"/>
</dbReference>
<dbReference type="GO" id="GO:0051536">
    <property type="term" value="F:iron-sulfur cluster binding"/>
    <property type="evidence" value="ECO:0007669"/>
    <property type="project" value="UniProtKB-KW"/>
</dbReference>
<dbReference type="Gene3D" id="1.20.1270.370">
    <property type="match status" value="1"/>
</dbReference>
<dbReference type="RefSeq" id="WP_277444122.1">
    <property type="nucleotide sequence ID" value="NZ_JAKOAV010000018.1"/>
</dbReference>
<keyword evidence="3" id="KW-0479">Metal-binding</keyword>
<evidence type="ECO:0000313" key="4">
    <source>
        <dbReference type="EMBL" id="MDF9408746.1"/>
    </source>
</evidence>
<dbReference type="PANTHER" id="PTHR30548:SF1">
    <property type="entry name" value="DEHYDRATASE SUBUNIT MJ0007-RELATED"/>
    <property type="match status" value="1"/>
</dbReference>
<dbReference type="EMBL" id="JAKOAV010000018">
    <property type="protein sequence ID" value="MDF9408746.1"/>
    <property type="molecule type" value="Genomic_DNA"/>
</dbReference>
<dbReference type="AlphaFoldDB" id="A0A9X4H2Z5"/>
<organism evidence="4 5">
    <name type="scientific">Pelotomaculum isophthalicicum JI</name>
    <dbReference type="NCBI Taxonomy" id="947010"/>
    <lineage>
        <taxon>Bacteria</taxon>
        <taxon>Bacillati</taxon>
        <taxon>Bacillota</taxon>
        <taxon>Clostridia</taxon>
        <taxon>Eubacteriales</taxon>
        <taxon>Desulfotomaculaceae</taxon>
        <taxon>Pelotomaculum</taxon>
    </lineage>
</organism>
<protein>
    <submittedName>
        <fullName evidence="4">2-hydroxyacyl-CoA dehydratase family protein</fullName>
    </submittedName>
</protein>
<gene>
    <name evidence="4" type="ORF">L7E55_10330</name>
</gene>
<comment type="caution">
    <text evidence="4">The sequence shown here is derived from an EMBL/GenBank/DDBJ whole genome shotgun (WGS) entry which is preliminary data.</text>
</comment>
<dbReference type="Gene3D" id="3.40.50.11900">
    <property type="match status" value="1"/>
</dbReference>
<dbReference type="Proteomes" id="UP001154312">
    <property type="component" value="Unassembled WGS sequence"/>
</dbReference>
<dbReference type="PANTHER" id="PTHR30548">
    <property type="entry name" value="2-HYDROXYGLUTARYL-COA DEHYDRATASE, D-COMPONENT-RELATED"/>
    <property type="match status" value="1"/>
</dbReference>
<evidence type="ECO:0000256" key="3">
    <source>
        <dbReference type="ARBA" id="ARBA00023014"/>
    </source>
</evidence>
<keyword evidence="3" id="KW-0411">Iron-sulfur</keyword>
<proteinExistence type="inferred from homology"/>